<dbReference type="Proteomes" id="UP001249851">
    <property type="component" value="Unassembled WGS sequence"/>
</dbReference>
<organism evidence="1 2">
    <name type="scientific">Acropora cervicornis</name>
    <name type="common">Staghorn coral</name>
    <dbReference type="NCBI Taxonomy" id="6130"/>
    <lineage>
        <taxon>Eukaryota</taxon>
        <taxon>Metazoa</taxon>
        <taxon>Cnidaria</taxon>
        <taxon>Anthozoa</taxon>
        <taxon>Hexacorallia</taxon>
        <taxon>Scleractinia</taxon>
        <taxon>Astrocoeniina</taxon>
        <taxon>Acroporidae</taxon>
        <taxon>Acropora</taxon>
    </lineage>
</organism>
<evidence type="ECO:0000313" key="2">
    <source>
        <dbReference type="Proteomes" id="UP001249851"/>
    </source>
</evidence>
<reference evidence="1" key="1">
    <citation type="journal article" date="2023" name="G3 (Bethesda)">
        <title>Whole genome assembly and annotation of the endangered Caribbean coral Acropora cervicornis.</title>
        <authorList>
            <person name="Selwyn J.D."/>
            <person name="Vollmer S.V."/>
        </authorList>
    </citation>
    <scope>NUCLEOTIDE SEQUENCE</scope>
    <source>
        <strain evidence="1">K2</strain>
    </source>
</reference>
<comment type="caution">
    <text evidence="1">The sequence shown here is derived from an EMBL/GenBank/DDBJ whole genome shotgun (WGS) entry which is preliminary data.</text>
</comment>
<name>A0AAD9PU10_ACRCE</name>
<proteinExistence type="predicted"/>
<sequence>MESQIRLSSFFFKYLIDILRHTMQFASANIKDVCAFNQRSCYNFYLEFYRGLIMAVPVHMV</sequence>
<keyword evidence="2" id="KW-1185">Reference proteome</keyword>
<evidence type="ECO:0000313" key="1">
    <source>
        <dbReference type="EMBL" id="KAK2548886.1"/>
    </source>
</evidence>
<reference evidence="1" key="2">
    <citation type="journal article" date="2023" name="Science">
        <title>Genomic signatures of disease resistance in endangered staghorn corals.</title>
        <authorList>
            <person name="Vollmer S.V."/>
            <person name="Selwyn J.D."/>
            <person name="Despard B.A."/>
            <person name="Roesel C.L."/>
        </authorList>
    </citation>
    <scope>NUCLEOTIDE SEQUENCE</scope>
    <source>
        <strain evidence="1">K2</strain>
    </source>
</reference>
<accession>A0AAD9PU10</accession>
<gene>
    <name evidence="1" type="ORF">P5673_030813</name>
</gene>
<dbReference type="AlphaFoldDB" id="A0AAD9PU10"/>
<protein>
    <submittedName>
        <fullName evidence="1">Uncharacterized protein</fullName>
    </submittedName>
</protein>
<dbReference type="EMBL" id="JARQWQ010000136">
    <property type="protein sequence ID" value="KAK2548886.1"/>
    <property type="molecule type" value="Genomic_DNA"/>
</dbReference>